<reference evidence="2" key="1">
    <citation type="submission" date="2021-03" db="EMBL/GenBank/DDBJ databases">
        <title>Evolutionary innovations through gain and loss of genes in the ectomycorrhizal Boletales.</title>
        <authorList>
            <person name="Wu G."/>
            <person name="Miyauchi S."/>
            <person name="Morin E."/>
            <person name="Yang Z.-L."/>
            <person name="Xu J."/>
            <person name="Martin F.M."/>
        </authorList>
    </citation>
    <scope>NUCLEOTIDE SEQUENCE</scope>
    <source>
        <strain evidence="2">BR01</strain>
    </source>
</reference>
<evidence type="ECO:0000313" key="3">
    <source>
        <dbReference type="Proteomes" id="UP000683000"/>
    </source>
</evidence>
<sequence>MLAHVHSTGSVSSPGRLSQQASSPALSALKPLDSTNGAVFERKHSEGDKTIIDRVQELASRKSVTMAQIALAWMGQR</sequence>
<dbReference type="InterPro" id="IPR036812">
    <property type="entry name" value="NAD(P)_OxRdtase_dom_sf"/>
</dbReference>
<feature type="compositionally biased region" description="Polar residues" evidence="1">
    <location>
        <begin position="7"/>
        <end position="16"/>
    </location>
</feature>
<feature type="compositionally biased region" description="Low complexity" evidence="1">
    <location>
        <begin position="17"/>
        <end position="32"/>
    </location>
</feature>
<dbReference type="OrthoDB" id="1720422at2759"/>
<keyword evidence="3" id="KW-1185">Reference proteome</keyword>
<dbReference type="EMBL" id="JAGFBS010000059">
    <property type="protein sequence ID" value="KAG6369986.1"/>
    <property type="molecule type" value="Genomic_DNA"/>
</dbReference>
<dbReference type="Gene3D" id="3.20.20.100">
    <property type="entry name" value="NADP-dependent oxidoreductase domain"/>
    <property type="match status" value="1"/>
</dbReference>
<dbReference type="SUPFAM" id="SSF51430">
    <property type="entry name" value="NAD(P)-linked oxidoreductase"/>
    <property type="match status" value="1"/>
</dbReference>
<evidence type="ECO:0008006" key="4">
    <source>
        <dbReference type="Google" id="ProtNLM"/>
    </source>
</evidence>
<evidence type="ECO:0000313" key="2">
    <source>
        <dbReference type="EMBL" id="KAG6369986.1"/>
    </source>
</evidence>
<proteinExistence type="predicted"/>
<gene>
    <name evidence="2" type="ORF">JVT61DRAFT_12622</name>
</gene>
<organism evidence="2 3">
    <name type="scientific">Boletus reticuloceps</name>
    <dbReference type="NCBI Taxonomy" id="495285"/>
    <lineage>
        <taxon>Eukaryota</taxon>
        <taxon>Fungi</taxon>
        <taxon>Dikarya</taxon>
        <taxon>Basidiomycota</taxon>
        <taxon>Agaricomycotina</taxon>
        <taxon>Agaricomycetes</taxon>
        <taxon>Agaricomycetidae</taxon>
        <taxon>Boletales</taxon>
        <taxon>Boletineae</taxon>
        <taxon>Boletaceae</taxon>
        <taxon>Boletoideae</taxon>
        <taxon>Boletus</taxon>
    </lineage>
</organism>
<name>A0A8I2YDN9_9AGAM</name>
<accession>A0A8I2YDN9</accession>
<protein>
    <recommendedName>
        <fullName evidence="4">NADP-dependent oxidoreductase domain-containing protein</fullName>
    </recommendedName>
</protein>
<dbReference type="Proteomes" id="UP000683000">
    <property type="component" value="Unassembled WGS sequence"/>
</dbReference>
<dbReference type="AlphaFoldDB" id="A0A8I2YDN9"/>
<feature type="region of interest" description="Disordered" evidence="1">
    <location>
        <begin position="1"/>
        <end position="33"/>
    </location>
</feature>
<comment type="caution">
    <text evidence="2">The sequence shown here is derived from an EMBL/GenBank/DDBJ whole genome shotgun (WGS) entry which is preliminary data.</text>
</comment>
<evidence type="ECO:0000256" key="1">
    <source>
        <dbReference type="SAM" id="MobiDB-lite"/>
    </source>
</evidence>